<gene>
    <name evidence="2" type="ORF">SAMN04488026_101119</name>
</gene>
<dbReference type="SUPFAM" id="SSF54909">
    <property type="entry name" value="Dimeric alpha+beta barrel"/>
    <property type="match status" value="1"/>
</dbReference>
<dbReference type="STRING" id="571298.SAMN04488026_101119"/>
<dbReference type="InterPro" id="IPR007138">
    <property type="entry name" value="ABM_dom"/>
</dbReference>
<dbReference type="InterPro" id="IPR011008">
    <property type="entry name" value="Dimeric_a/b-barrel"/>
</dbReference>
<evidence type="ECO:0000313" key="2">
    <source>
        <dbReference type="EMBL" id="SDJ04843.1"/>
    </source>
</evidence>
<proteinExistence type="predicted"/>
<evidence type="ECO:0000259" key="1">
    <source>
        <dbReference type="Pfam" id="PF03992"/>
    </source>
</evidence>
<name>A0A1G8QJT5_9RHOB</name>
<keyword evidence="2" id="KW-0503">Monooxygenase</keyword>
<dbReference type="OrthoDB" id="287932at2"/>
<sequence>MKPPVYSLVDFKVRTEKLGYARRRMRKAEQFARSKPGVLQFHFLQDHADPTVFTGYGIFASNDDLDSYRSSMQEMSENDSEFNDMLDPKLPMSVRVLDRI</sequence>
<keyword evidence="2" id="KW-0560">Oxidoreductase</keyword>
<dbReference type="AlphaFoldDB" id="A0A1G8QJT5"/>
<dbReference type="EMBL" id="FNEK01000011">
    <property type="protein sequence ID" value="SDJ04843.1"/>
    <property type="molecule type" value="Genomic_DNA"/>
</dbReference>
<dbReference type="GO" id="GO:0004497">
    <property type="term" value="F:monooxygenase activity"/>
    <property type="evidence" value="ECO:0007669"/>
    <property type="project" value="UniProtKB-KW"/>
</dbReference>
<protein>
    <submittedName>
        <fullName evidence="2">Antibiotic biosynthesis monooxygenase</fullName>
    </submittedName>
</protein>
<dbReference type="Proteomes" id="UP000199382">
    <property type="component" value="Unassembled WGS sequence"/>
</dbReference>
<feature type="domain" description="ABM" evidence="1">
    <location>
        <begin position="5"/>
        <end position="71"/>
    </location>
</feature>
<evidence type="ECO:0000313" key="3">
    <source>
        <dbReference type="Proteomes" id="UP000199382"/>
    </source>
</evidence>
<dbReference type="RefSeq" id="WP_139188323.1">
    <property type="nucleotide sequence ID" value="NZ_FNEK01000011.1"/>
</dbReference>
<dbReference type="Pfam" id="PF03992">
    <property type="entry name" value="ABM"/>
    <property type="match status" value="1"/>
</dbReference>
<reference evidence="2 3" key="1">
    <citation type="submission" date="2016-10" db="EMBL/GenBank/DDBJ databases">
        <authorList>
            <person name="de Groot N.N."/>
        </authorList>
    </citation>
    <scope>NUCLEOTIDE SEQUENCE [LARGE SCALE GENOMIC DNA]</scope>
    <source>
        <strain evidence="2 3">DSM 25294</strain>
    </source>
</reference>
<dbReference type="Gene3D" id="3.30.70.100">
    <property type="match status" value="1"/>
</dbReference>
<keyword evidence="3" id="KW-1185">Reference proteome</keyword>
<organism evidence="2 3">
    <name type="scientific">Aliiruegeria lutimaris</name>
    <dbReference type="NCBI Taxonomy" id="571298"/>
    <lineage>
        <taxon>Bacteria</taxon>
        <taxon>Pseudomonadati</taxon>
        <taxon>Pseudomonadota</taxon>
        <taxon>Alphaproteobacteria</taxon>
        <taxon>Rhodobacterales</taxon>
        <taxon>Roseobacteraceae</taxon>
        <taxon>Aliiruegeria</taxon>
    </lineage>
</organism>
<accession>A0A1G8QJT5</accession>